<evidence type="ECO:0000256" key="2">
    <source>
        <dbReference type="ARBA" id="ARBA00023136"/>
    </source>
</evidence>
<dbReference type="SUPFAM" id="SSF48452">
    <property type="entry name" value="TPR-like"/>
    <property type="match status" value="1"/>
</dbReference>
<feature type="domain" description="Secretin/TonB short N-terminal" evidence="5">
    <location>
        <begin position="205"/>
        <end position="256"/>
    </location>
</feature>
<dbReference type="HOGENOM" id="CLU_017432_1_0_6"/>
<keyword evidence="2" id="KW-0472">Membrane</keyword>
<organism evidence="6 7">
    <name type="scientific">Methylophaga nitratireducenticrescens</name>
    <dbReference type="NCBI Taxonomy" id="754476"/>
    <lineage>
        <taxon>Bacteria</taxon>
        <taxon>Pseudomonadati</taxon>
        <taxon>Pseudomonadota</taxon>
        <taxon>Gammaproteobacteria</taxon>
        <taxon>Thiotrichales</taxon>
        <taxon>Piscirickettsiaceae</taxon>
        <taxon>Methylophaga</taxon>
    </lineage>
</organism>
<dbReference type="eggNOG" id="COG4796">
    <property type="taxonomic scope" value="Bacteria"/>
</dbReference>
<dbReference type="Proteomes" id="UP000009144">
    <property type="component" value="Chromosome"/>
</dbReference>
<keyword evidence="3" id="KW-0998">Cell outer membrane</keyword>
<name>I1XJA3_METNJ</name>
<evidence type="ECO:0000259" key="5">
    <source>
        <dbReference type="SMART" id="SM00965"/>
    </source>
</evidence>
<keyword evidence="1" id="KW-0813">Transport</keyword>
<dbReference type="InterPro" id="IPR004846">
    <property type="entry name" value="T2SS/T3SS_dom"/>
</dbReference>
<accession>I1XJA3</accession>
<protein>
    <submittedName>
        <fullName evidence="6">Secretion system X protein GspD</fullName>
    </submittedName>
</protein>
<dbReference type="GO" id="GO:0009306">
    <property type="term" value="P:protein secretion"/>
    <property type="evidence" value="ECO:0007669"/>
    <property type="project" value="InterPro"/>
</dbReference>
<dbReference type="InterPro" id="IPR050810">
    <property type="entry name" value="Bact_Secretion_Sys_Channel"/>
</dbReference>
<dbReference type="PATRIC" id="fig|754476.3.peg.1629"/>
<reference evidence="6 7" key="1">
    <citation type="journal article" date="2012" name="J. Bacteriol.">
        <title>Complete genome sequences of Methylophaga sp. strain JAM1 and Methylophaga sp. strain JAM7.</title>
        <authorList>
            <person name="Villeneuve C."/>
            <person name="Martineau C."/>
            <person name="Mauffrey F."/>
            <person name="Villemur R."/>
        </authorList>
    </citation>
    <scope>NUCLEOTIDE SEQUENCE [LARGE SCALE GENOMIC DNA]</scope>
    <source>
        <strain evidence="6 7">JAM1</strain>
    </source>
</reference>
<dbReference type="STRING" id="754476.Q7A_1648"/>
<gene>
    <name evidence="6" type="ordered locus">Q7A_1648</name>
</gene>
<dbReference type="SMART" id="SM00965">
    <property type="entry name" value="STN"/>
    <property type="match status" value="1"/>
</dbReference>
<dbReference type="EMBL" id="CP003390">
    <property type="protein sequence ID" value="AFI84472.1"/>
    <property type="molecule type" value="Genomic_DNA"/>
</dbReference>
<dbReference type="GO" id="GO:0019867">
    <property type="term" value="C:outer membrane"/>
    <property type="evidence" value="ECO:0007669"/>
    <property type="project" value="InterPro"/>
</dbReference>
<dbReference type="PANTHER" id="PTHR30332">
    <property type="entry name" value="PROBABLE GENERAL SECRETION PATHWAY PROTEIN D"/>
    <property type="match status" value="1"/>
</dbReference>
<comment type="similarity">
    <text evidence="4">Belongs to the bacterial secretin family.</text>
</comment>
<keyword evidence="7" id="KW-1185">Reference proteome</keyword>
<dbReference type="GO" id="GO:0015627">
    <property type="term" value="C:type II protein secretion system complex"/>
    <property type="evidence" value="ECO:0007669"/>
    <property type="project" value="TreeGrafter"/>
</dbReference>
<dbReference type="InterPro" id="IPR011662">
    <property type="entry name" value="Secretin/TonB_short_N"/>
</dbReference>
<dbReference type="eggNOG" id="COG1729">
    <property type="taxonomic scope" value="Bacteria"/>
</dbReference>
<dbReference type="KEGG" id="mej:Q7A_1648"/>
<dbReference type="InterPro" id="IPR001775">
    <property type="entry name" value="GspD/PilQ"/>
</dbReference>
<proteinExistence type="inferred from homology"/>
<evidence type="ECO:0000313" key="6">
    <source>
        <dbReference type="EMBL" id="AFI84472.1"/>
    </source>
</evidence>
<evidence type="ECO:0000313" key="7">
    <source>
        <dbReference type="Proteomes" id="UP000009144"/>
    </source>
</evidence>
<sequence length="628" mass="69815">MAMVCLQSCSSMSSHQKQEQVDQEFDEARQMLAQGHLDAGTQKLAALVQQYPDNVHYRNTLKMHQDLAVAQRIKSAEVLLKQGDLIGSESQFQNILTTAPENQRALNGLKKVAIAQKHQTLLNSAEQAYAEQDLDTARALLRAILAEDTTHEQARTLFEKIDQQAIDKVNNVPQITTAFKQSVSLEFNNAPIKSVFEYIGKAGDLNFTFDRELSDSMLTSVILRNTPISDAIETILTTNQLGKKVLNENTILIYPLSRSQQYQELYVRSFYLNNMDAEQAMLLVKTVLQVEEVYIDENLNTLVMRDTLDSIKTAEKLITSQDLVEPEVMLEVEVMEVNRRNLEEIGIRYPTQIGLGVEGEDEVPGRLTIAELKEFNSDLGVFSITDPVLALNLLHRDTDTNLLANPKIRVKNRDKAKIHVGDKVPVLTSVANSTGFVSQSVSYIDVGIKLEVEPTILIQNQVSIEVELEVSNIIDQVTSNSGVLAYSIGSRNAVTTLQLKDGETQVLAGLFTDDRQDNTYKIPGLSNLPFVGRFFTDISTDKQKSEIVLLITPRILHNIVPANSVYTAFPSGVSQATRSAQMPQARPMAPVAQNPMAPIVIQTDEDEQERNATTAEEFARQIQSPGGM</sequence>
<reference evidence="6 7" key="2">
    <citation type="journal article" date="2013" name="Int. J. Syst. Evol. Microbiol.">
        <title>Methylophaga nitratireducenticrescens sp. nov. and Methylophaga frappieri sp. nov., isolated from the biofilm of the methanol-fed denitrification system treating the seawater at the Montreal Biodome.</title>
        <authorList>
            <person name="Villeneuve C."/>
            <person name="Martineau C."/>
            <person name="Mauffrey F."/>
            <person name="Villemur R."/>
        </authorList>
    </citation>
    <scope>NUCLEOTIDE SEQUENCE [LARGE SCALE GENOMIC DNA]</scope>
    <source>
        <strain evidence="6 7">JAM1</strain>
    </source>
</reference>
<dbReference type="InterPro" id="IPR011990">
    <property type="entry name" value="TPR-like_helical_dom_sf"/>
</dbReference>
<dbReference type="PRINTS" id="PR00811">
    <property type="entry name" value="BCTERIALGSPD"/>
</dbReference>
<evidence type="ECO:0000256" key="1">
    <source>
        <dbReference type="ARBA" id="ARBA00022448"/>
    </source>
</evidence>
<evidence type="ECO:0000256" key="3">
    <source>
        <dbReference type="ARBA" id="ARBA00023237"/>
    </source>
</evidence>
<dbReference type="Pfam" id="PF00263">
    <property type="entry name" value="Secretin"/>
    <property type="match status" value="1"/>
</dbReference>
<dbReference type="Gene3D" id="1.25.40.10">
    <property type="entry name" value="Tetratricopeptide repeat domain"/>
    <property type="match status" value="1"/>
</dbReference>
<dbReference type="Gene3D" id="3.30.1370.130">
    <property type="match status" value="1"/>
</dbReference>
<dbReference type="AlphaFoldDB" id="I1XJA3"/>
<evidence type="ECO:0000256" key="4">
    <source>
        <dbReference type="RuleBase" id="RU004003"/>
    </source>
</evidence>
<dbReference type="PANTHER" id="PTHR30332:SF17">
    <property type="entry name" value="TYPE IV PILIATION SYSTEM PROTEIN DR_0774-RELATED"/>
    <property type="match status" value="1"/>
</dbReference>